<dbReference type="PANTHER" id="PTHR42924">
    <property type="entry name" value="EXONUCLEASE"/>
    <property type="match status" value="1"/>
</dbReference>
<dbReference type="InterPro" id="IPR016195">
    <property type="entry name" value="Pol/histidinol_Pase-like"/>
</dbReference>
<dbReference type="Proteomes" id="UP000280960">
    <property type="component" value="Chromosome"/>
</dbReference>
<dbReference type="GO" id="GO:0035312">
    <property type="term" value="F:5'-3' DNA exonuclease activity"/>
    <property type="evidence" value="ECO:0007669"/>
    <property type="project" value="TreeGrafter"/>
</dbReference>
<dbReference type="Gene3D" id="3.20.20.140">
    <property type="entry name" value="Metal-dependent hydrolases"/>
    <property type="match status" value="1"/>
</dbReference>
<dbReference type="Pfam" id="PF02811">
    <property type="entry name" value="PHP"/>
    <property type="match status" value="1"/>
</dbReference>
<dbReference type="GO" id="GO:0004534">
    <property type="term" value="F:5'-3' RNA exonuclease activity"/>
    <property type="evidence" value="ECO:0007669"/>
    <property type="project" value="TreeGrafter"/>
</dbReference>
<accession>A0A3G2R875</accession>
<dbReference type="SMART" id="SM00481">
    <property type="entry name" value="POLIIIAc"/>
    <property type="match status" value="1"/>
</dbReference>
<dbReference type="KEGG" id="bacg:D2962_12200"/>
<dbReference type="AlphaFoldDB" id="A0A3G2R875"/>
<organism evidence="2 3">
    <name type="scientific">Biomaibacter acetigenes</name>
    <dbReference type="NCBI Taxonomy" id="2316383"/>
    <lineage>
        <taxon>Bacteria</taxon>
        <taxon>Bacillati</taxon>
        <taxon>Bacillota</taxon>
        <taxon>Clostridia</taxon>
        <taxon>Thermosediminibacterales</taxon>
        <taxon>Tepidanaerobacteraceae</taxon>
        <taxon>Biomaibacter</taxon>
    </lineage>
</organism>
<feature type="domain" description="Polymerase/histidinol phosphatase N-terminal" evidence="1">
    <location>
        <begin position="25"/>
        <end position="90"/>
    </location>
</feature>
<dbReference type="EMBL" id="CP033169">
    <property type="protein sequence ID" value="AYO31258.1"/>
    <property type="molecule type" value="Genomic_DNA"/>
</dbReference>
<dbReference type="InterPro" id="IPR003141">
    <property type="entry name" value="Pol/His_phosphatase_N"/>
</dbReference>
<gene>
    <name evidence="2" type="ORF">D2962_12200</name>
</gene>
<evidence type="ECO:0000259" key="1">
    <source>
        <dbReference type="SMART" id="SM00481"/>
    </source>
</evidence>
<dbReference type="Gene3D" id="1.10.150.650">
    <property type="match status" value="1"/>
</dbReference>
<name>A0A3G2R875_9FIRM</name>
<dbReference type="InterPro" id="IPR052018">
    <property type="entry name" value="PHP_domain"/>
</dbReference>
<dbReference type="InterPro" id="IPR004013">
    <property type="entry name" value="PHP_dom"/>
</dbReference>
<sequence length="294" mass="32684">MHSGNISKLWGGEQVKNSSLTPVRVDLHVHTTASDGTWGPEDLVKNLLVAGIHLFAVTDHDTTENLAGAASIARENGLEFITGVEVSTSYNGRNYHILGLGINPEHEGLQTMLKRNRELMEAKDDESIKYLEGKLPNVSFDDYKKYVYNPERGGWKALNYLIDKGLCSSYRDFFGLFDGWGNPFEKLIFASPGEAIKTISMAGGVPILAHPGADFYDRDYKSLISFMIGEGIKGIECYHPENSEEITRFCLEICKSKDLLVTGGSDCHGEFVAGRYLGHPEIRLSQLKLDGIYW</sequence>
<dbReference type="PANTHER" id="PTHR42924:SF3">
    <property type="entry name" value="POLYMERASE_HISTIDINOL PHOSPHATASE N-TERMINAL DOMAIN-CONTAINING PROTEIN"/>
    <property type="match status" value="1"/>
</dbReference>
<evidence type="ECO:0000313" key="2">
    <source>
        <dbReference type="EMBL" id="AYO31258.1"/>
    </source>
</evidence>
<keyword evidence="3" id="KW-1185">Reference proteome</keyword>
<dbReference type="SUPFAM" id="SSF89550">
    <property type="entry name" value="PHP domain-like"/>
    <property type="match status" value="1"/>
</dbReference>
<evidence type="ECO:0000313" key="3">
    <source>
        <dbReference type="Proteomes" id="UP000280960"/>
    </source>
</evidence>
<dbReference type="CDD" id="cd07438">
    <property type="entry name" value="PHP_HisPPase_AMP"/>
    <property type="match status" value="1"/>
</dbReference>
<reference evidence="2 3" key="1">
    <citation type="submission" date="2018-10" db="EMBL/GenBank/DDBJ databases">
        <authorList>
            <person name="Zhang X."/>
        </authorList>
    </citation>
    <scope>NUCLEOTIDE SEQUENCE [LARGE SCALE GENOMIC DNA]</scope>
    <source>
        <strain evidence="2 3">SK-G1</strain>
    </source>
</reference>
<protein>
    <submittedName>
        <fullName evidence="2">PHP domain-containing protein</fullName>
    </submittedName>
</protein>
<proteinExistence type="predicted"/>